<evidence type="ECO:0000313" key="4">
    <source>
        <dbReference type="EMBL" id="KTW32942.1"/>
    </source>
</evidence>
<dbReference type="eggNOG" id="KOG3463">
    <property type="taxonomic scope" value="Eukaryota"/>
</dbReference>
<dbReference type="OrthoDB" id="1669814at2759"/>
<comment type="similarity">
    <text evidence="1">Belongs to the short-chain dehydrogenases/reductases (SDR) family.</text>
</comment>
<dbReference type="PANTHER" id="PTHR42760:SF133">
    <property type="entry name" value="3-OXOACYL-[ACYL-CARRIER-PROTEIN] REDUCTASE"/>
    <property type="match status" value="1"/>
</dbReference>
<dbReference type="GO" id="GO:0016616">
    <property type="term" value="F:oxidoreductase activity, acting on the CH-OH group of donors, NAD or NADP as acceptor"/>
    <property type="evidence" value="ECO:0007669"/>
    <property type="project" value="TreeGrafter"/>
</dbReference>
<dbReference type="VEuPathDB" id="FungiDB:PNEG_04248"/>
<dbReference type="eggNOG" id="KOG0725">
    <property type="taxonomic scope" value="Eukaryota"/>
</dbReference>
<dbReference type="PROSITE" id="PS00061">
    <property type="entry name" value="ADH_SHORT"/>
    <property type="match status" value="1"/>
</dbReference>
<dbReference type="EMBL" id="AFWA02000001">
    <property type="protein sequence ID" value="KTW32942.1"/>
    <property type="molecule type" value="Genomic_DNA"/>
</dbReference>
<dbReference type="InterPro" id="IPR020904">
    <property type="entry name" value="Sc_DH/Rdtase_CS"/>
</dbReference>
<dbReference type="GeneID" id="19894005"/>
<dbReference type="GO" id="GO:0048038">
    <property type="term" value="F:quinone binding"/>
    <property type="evidence" value="ECO:0007669"/>
    <property type="project" value="TreeGrafter"/>
</dbReference>
<evidence type="ECO:0000313" key="5">
    <source>
        <dbReference type="Proteomes" id="UP000011958"/>
    </source>
</evidence>
<keyword evidence="3" id="KW-0560">Oxidoreductase</keyword>
<dbReference type="PRINTS" id="PR00080">
    <property type="entry name" value="SDRFAMILY"/>
</dbReference>
<dbReference type="SUPFAM" id="SSF51735">
    <property type="entry name" value="NAD(P)-binding Rossmann-fold domains"/>
    <property type="match status" value="1"/>
</dbReference>
<organism evidence="4 5">
    <name type="scientific">Pneumocystis murina (strain B123)</name>
    <name type="common">Mouse pneumocystis pneumonia agent</name>
    <name type="synonym">Pneumocystis carinii f. sp. muris</name>
    <dbReference type="NCBI Taxonomy" id="1069680"/>
    <lineage>
        <taxon>Eukaryota</taxon>
        <taxon>Fungi</taxon>
        <taxon>Dikarya</taxon>
        <taxon>Ascomycota</taxon>
        <taxon>Taphrinomycotina</taxon>
        <taxon>Pneumocystomycetes</taxon>
        <taxon>Pneumocystaceae</taxon>
        <taxon>Pneumocystis</taxon>
    </lineage>
</organism>
<dbReference type="STRING" id="1069680.A0A0W4ZX45"/>
<dbReference type="InterPro" id="IPR036291">
    <property type="entry name" value="NAD(P)-bd_dom_sf"/>
</dbReference>
<proteinExistence type="inferred from homology"/>
<evidence type="ECO:0000256" key="1">
    <source>
        <dbReference type="ARBA" id="ARBA00006484"/>
    </source>
</evidence>
<keyword evidence="2" id="KW-0521">NADP</keyword>
<evidence type="ECO:0000256" key="3">
    <source>
        <dbReference type="ARBA" id="ARBA00023002"/>
    </source>
</evidence>
<sequence length="255" mass="28031">MFHKKNIYKPLNIYIGSLCFFSGKTCLISGGSRGIGLGIAQRFSKEGNRCILVSRNENNLKNAICSLSSRKDHEYYCLDVRNPYQWEQLAKKIDKLHVLVNAAGVSQYAFLPKISVEEIENIISTNLLGSIYSCRVFLRHFLKNKGGSIINISSSITLSGGSGATIYAASKAGISGFTKALSAEWASKGIKVNAISPGYVDTHMLSQMKKEMRDFALLSNHMRRFGNIEEIASAAFFLVSNDFITGTTLHIDGGI</sequence>
<dbReference type="GO" id="GO:0006633">
    <property type="term" value="P:fatty acid biosynthetic process"/>
    <property type="evidence" value="ECO:0007669"/>
    <property type="project" value="TreeGrafter"/>
</dbReference>
<dbReference type="RefSeq" id="XP_007872180.2">
    <property type="nucleotide sequence ID" value="XM_007873989.2"/>
</dbReference>
<comment type="caution">
    <text evidence="4">The sequence shown here is derived from an EMBL/GenBank/DDBJ whole genome shotgun (WGS) entry which is preliminary data.</text>
</comment>
<evidence type="ECO:0008006" key="6">
    <source>
        <dbReference type="Google" id="ProtNLM"/>
    </source>
</evidence>
<dbReference type="OMA" id="TCMITGG"/>
<dbReference type="Gene3D" id="3.40.50.720">
    <property type="entry name" value="NAD(P)-binding Rossmann-like Domain"/>
    <property type="match status" value="1"/>
</dbReference>
<name>A0A0W4ZX45_PNEMU</name>
<dbReference type="Pfam" id="PF13561">
    <property type="entry name" value="adh_short_C2"/>
    <property type="match status" value="1"/>
</dbReference>
<dbReference type="InterPro" id="IPR002347">
    <property type="entry name" value="SDR_fam"/>
</dbReference>
<protein>
    <recommendedName>
        <fullName evidence="6">3-oxoacyl-[acyl-carrier-protein] reductase</fullName>
    </recommendedName>
</protein>
<dbReference type="PANTHER" id="PTHR42760">
    <property type="entry name" value="SHORT-CHAIN DEHYDROGENASES/REDUCTASES FAMILY MEMBER"/>
    <property type="match status" value="1"/>
</dbReference>
<dbReference type="Proteomes" id="UP000011958">
    <property type="component" value="Unassembled WGS sequence"/>
</dbReference>
<dbReference type="AlphaFoldDB" id="A0A0W4ZX45"/>
<dbReference type="FunFam" id="3.40.50.720:FF:000173">
    <property type="entry name" value="3-oxoacyl-[acyl-carrier protein] reductase"/>
    <property type="match status" value="1"/>
</dbReference>
<accession>A0A0W4ZX45</accession>
<dbReference type="PRINTS" id="PR00081">
    <property type="entry name" value="GDHRDH"/>
</dbReference>
<evidence type="ECO:0000256" key="2">
    <source>
        <dbReference type="ARBA" id="ARBA00022857"/>
    </source>
</evidence>
<keyword evidence="5" id="KW-1185">Reference proteome</keyword>
<dbReference type="CDD" id="cd05233">
    <property type="entry name" value="SDR_c"/>
    <property type="match status" value="1"/>
</dbReference>
<gene>
    <name evidence="4" type="ORF">PNEG_04248</name>
</gene>
<reference evidence="5" key="1">
    <citation type="journal article" date="2016" name="Nat. Commun.">
        <title>Genome analysis of three Pneumocystis species reveals adaptation mechanisms to life exclusively in mammalian hosts.</title>
        <authorList>
            <person name="Ma L."/>
            <person name="Chen Z."/>
            <person name="Huang D.W."/>
            <person name="Kutty G."/>
            <person name="Ishihara M."/>
            <person name="Wang H."/>
            <person name="Abouelleil A."/>
            <person name="Bishop L."/>
            <person name="Davey E."/>
            <person name="Deng R."/>
            <person name="Deng X."/>
            <person name="Fan L."/>
            <person name="Fantoni G."/>
            <person name="Fitzgerald M."/>
            <person name="Gogineni E."/>
            <person name="Goldberg J.M."/>
            <person name="Handley G."/>
            <person name="Hu X."/>
            <person name="Huber C."/>
            <person name="Jiao X."/>
            <person name="Jones K."/>
            <person name="Levin J.Z."/>
            <person name="Liu Y."/>
            <person name="Macdonald P."/>
            <person name="Melnikov A."/>
            <person name="Raley C."/>
            <person name="Sassi M."/>
            <person name="Sherman B.T."/>
            <person name="Song X."/>
            <person name="Sykes S."/>
            <person name="Tran B."/>
            <person name="Walsh L."/>
            <person name="Xia Y."/>
            <person name="Yang J."/>
            <person name="Young S."/>
            <person name="Zeng Q."/>
            <person name="Zheng X."/>
            <person name="Stephens R."/>
            <person name="Nusbaum C."/>
            <person name="Birren B.W."/>
            <person name="Azadi P."/>
            <person name="Lempicki R.A."/>
            <person name="Cuomo C.A."/>
            <person name="Kovacs J.A."/>
        </authorList>
    </citation>
    <scope>NUCLEOTIDE SEQUENCE [LARGE SCALE GENOMIC DNA]</scope>
    <source>
        <strain evidence="5">B123</strain>
    </source>
</reference>